<organism evidence="1 2">
    <name type="scientific">Donghicola mangrovi</name>
    <dbReference type="NCBI Taxonomy" id="2729614"/>
    <lineage>
        <taxon>Bacteria</taxon>
        <taxon>Pseudomonadati</taxon>
        <taxon>Pseudomonadota</taxon>
        <taxon>Alphaproteobacteria</taxon>
        <taxon>Rhodobacterales</taxon>
        <taxon>Roseobacteraceae</taxon>
        <taxon>Donghicola</taxon>
    </lineage>
</organism>
<evidence type="ECO:0008006" key="3">
    <source>
        <dbReference type="Google" id="ProtNLM"/>
    </source>
</evidence>
<reference evidence="1 2" key="1">
    <citation type="submission" date="2020-04" db="EMBL/GenBank/DDBJ databases">
        <title>Donghicola sp., a member of the Rhodobacteraceae family isolated from mangrove forest in Thailand.</title>
        <authorList>
            <person name="Charoenyingcharoen P."/>
            <person name="Yukphan P."/>
        </authorList>
    </citation>
    <scope>NUCLEOTIDE SEQUENCE [LARGE SCALE GENOMIC DNA]</scope>
    <source>
        <strain evidence="1 2">B5-SW-15</strain>
    </source>
</reference>
<gene>
    <name evidence="1" type="ORF">HJ536_20430</name>
</gene>
<sequence>MFDQPTPANDNTAPSWEAMLAPGDIVSFRFPMSERKATGERPKARPCLVLEVGQVGQLTLATLAYGTTSNGKANRGRDLVVAVDEEITSAGITGPTRFVGIRRVMVPIGHSAFNLAHRDTPVLGHLSGGAFEAMQNLRARFQAERDMAAEFRDAKRLARHASRTLPDGRRDMLTPDLLMGDC</sequence>
<dbReference type="Proteomes" id="UP000592216">
    <property type="component" value="Unassembled WGS sequence"/>
</dbReference>
<proteinExistence type="predicted"/>
<dbReference type="AlphaFoldDB" id="A0A850Q9W0"/>
<accession>A0A850Q9W0</accession>
<evidence type="ECO:0000313" key="1">
    <source>
        <dbReference type="EMBL" id="NVO25723.1"/>
    </source>
</evidence>
<dbReference type="RefSeq" id="WP_177159235.1">
    <property type="nucleotide sequence ID" value="NZ_JABCJE010000025.1"/>
</dbReference>
<evidence type="ECO:0000313" key="2">
    <source>
        <dbReference type="Proteomes" id="UP000592216"/>
    </source>
</evidence>
<name>A0A850Q9W0_9RHOB</name>
<comment type="caution">
    <text evidence="1">The sequence shown here is derived from an EMBL/GenBank/DDBJ whole genome shotgun (WGS) entry which is preliminary data.</text>
</comment>
<dbReference type="EMBL" id="JABCJE010000025">
    <property type="protein sequence ID" value="NVO25723.1"/>
    <property type="molecule type" value="Genomic_DNA"/>
</dbReference>
<protein>
    <recommendedName>
        <fullName evidence="3">Type II toxin-antitoxin system PemK/MazF family toxin</fullName>
    </recommendedName>
</protein>